<dbReference type="OrthoDB" id="5297934at2"/>
<dbReference type="PANTHER" id="PTHR47959">
    <property type="entry name" value="ATP-DEPENDENT RNA HELICASE RHLE-RELATED"/>
    <property type="match status" value="1"/>
</dbReference>
<dbReference type="Gene3D" id="3.40.50.300">
    <property type="entry name" value="P-loop containing nucleotide triphosphate hydrolases"/>
    <property type="match status" value="2"/>
</dbReference>
<dbReference type="InterPro" id="IPR011545">
    <property type="entry name" value="DEAD/DEAH_box_helicase_dom"/>
</dbReference>
<dbReference type="Pfam" id="PF00270">
    <property type="entry name" value="DEAD"/>
    <property type="match status" value="1"/>
</dbReference>
<evidence type="ECO:0000313" key="18">
    <source>
        <dbReference type="Proteomes" id="UP000034156"/>
    </source>
</evidence>
<evidence type="ECO:0000259" key="14">
    <source>
        <dbReference type="PROSITE" id="PS51194"/>
    </source>
</evidence>
<dbReference type="EMBL" id="CP011451">
    <property type="protein sequence ID" value="AKH39313.1"/>
    <property type="molecule type" value="Genomic_DNA"/>
</dbReference>
<comment type="catalytic activity">
    <reaction evidence="8">
        <text>ATP + H2O = ADP + phosphate + H(+)</text>
        <dbReference type="Rhea" id="RHEA:13065"/>
        <dbReference type="ChEBI" id="CHEBI:15377"/>
        <dbReference type="ChEBI" id="CHEBI:15378"/>
        <dbReference type="ChEBI" id="CHEBI:30616"/>
        <dbReference type="ChEBI" id="CHEBI:43474"/>
        <dbReference type="ChEBI" id="CHEBI:456216"/>
        <dbReference type="EC" id="3.6.4.13"/>
    </reaction>
</comment>
<evidence type="ECO:0000256" key="9">
    <source>
        <dbReference type="ARBA" id="ARBA00074363"/>
    </source>
</evidence>
<dbReference type="EC" id="3.6.4.13" evidence="1"/>
<evidence type="ECO:0000256" key="6">
    <source>
        <dbReference type="ARBA" id="ARBA00022840"/>
    </source>
</evidence>
<feature type="compositionally biased region" description="Basic residues" evidence="12">
    <location>
        <begin position="398"/>
        <end position="409"/>
    </location>
</feature>
<reference evidence="17 19" key="3">
    <citation type="submission" date="2019-07" db="EMBL/GenBank/DDBJ databases">
        <title>Active sludge and wastewater microbial communities from Klosterneuburg, Austria.</title>
        <authorList>
            <person name="Wagner M."/>
        </authorList>
    </citation>
    <scope>NUCLEOTIDE SEQUENCE [LARGE SCALE GENOMIC DNA]</scope>
    <source>
        <strain evidence="17 19">Nm2</strain>
    </source>
</reference>
<dbReference type="SMART" id="SM00490">
    <property type="entry name" value="HELICc"/>
    <property type="match status" value="1"/>
</dbReference>
<evidence type="ECO:0000313" key="16">
    <source>
        <dbReference type="EMBL" id="AKH39313.1"/>
    </source>
</evidence>
<feature type="domain" description="DEAD-box RNA helicase Q" evidence="15">
    <location>
        <begin position="5"/>
        <end position="33"/>
    </location>
</feature>
<dbReference type="Proteomes" id="UP000324176">
    <property type="component" value="Unassembled WGS sequence"/>
</dbReference>
<evidence type="ECO:0000259" key="15">
    <source>
        <dbReference type="PROSITE" id="PS51195"/>
    </source>
</evidence>
<dbReference type="InterPro" id="IPR014014">
    <property type="entry name" value="RNA_helicase_DEAD_Q_motif"/>
</dbReference>
<keyword evidence="4 11" id="KW-0378">Hydrolase</keyword>
<comment type="similarity">
    <text evidence="7 11">Belongs to the DEAD box helicase family.</text>
</comment>
<keyword evidence="2" id="KW-0963">Cytoplasm</keyword>
<dbReference type="PANTHER" id="PTHR47959:SF13">
    <property type="entry name" value="ATP-DEPENDENT RNA HELICASE RHLE"/>
    <property type="match status" value="1"/>
</dbReference>
<name>A0A0F7KJX0_9PROT</name>
<keyword evidence="6 11" id="KW-0067">ATP-binding</keyword>
<dbReference type="GO" id="GO:0016787">
    <property type="term" value="F:hydrolase activity"/>
    <property type="evidence" value="ECO:0007669"/>
    <property type="project" value="UniProtKB-KW"/>
</dbReference>
<feature type="domain" description="Helicase C-terminal" evidence="14">
    <location>
        <begin position="241"/>
        <end position="385"/>
    </location>
</feature>
<dbReference type="InterPro" id="IPR014001">
    <property type="entry name" value="Helicase_ATP-bd"/>
</dbReference>
<evidence type="ECO:0000256" key="4">
    <source>
        <dbReference type="ARBA" id="ARBA00022801"/>
    </source>
</evidence>
<dbReference type="EMBL" id="VNHT01000013">
    <property type="protein sequence ID" value="TYP90846.1"/>
    <property type="molecule type" value="Genomic_DNA"/>
</dbReference>
<evidence type="ECO:0000256" key="1">
    <source>
        <dbReference type="ARBA" id="ARBA00012552"/>
    </source>
</evidence>
<dbReference type="PROSITE" id="PS51195">
    <property type="entry name" value="Q_MOTIF"/>
    <property type="match status" value="1"/>
</dbReference>
<dbReference type="FunFam" id="3.40.50.300:FF:000108">
    <property type="entry name" value="ATP-dependent RNA helicase RhlE"/>
    <property type="match status" value="1"/>
</dbReference>
<dbReference type="CDD" id="cd00268">
    <property type="entry name" value="DEADc"/>
    <property type="match status" value="1"/>
</dbReference>
<dbReference type="GO" id="GO:0005524">
    <property type="term" value="F:ATP binding"/>
    <property type="evidence" value="ECO:0007669"/>
    <property type="project" value="UniProtKB-KW"/>
</dbReference>
<dbReference type="GO" id="GO:0005829">
    <property type="term" value="C:cytosol"/>
    <property type="evidence" value="ECO:0007669"/>
    <property type="project" value="TreeGrafter"/>
</dbReference>
<evidence type="ECO:0000256" key="8">
    <source>
        <dbReference type="ARBA" id="ARBA00047984"/>
    </source>
</evidence>
<evidence type="ECO:0000256" key="2">
    <source>
        <dbReference type="ARBA" id="ARBA00022490"/>
    </source>
</evidence>
<accession>A0A0F7KJX0</accession>
<sequence>MSNPTAFDQLNLSSELLRAISDHGYVKPTPIQAQVIPHILEGKDIMGSAETGTGKTASFTLPMLHRLQSHANSSASPAKHPIRALILAPTRELATQIHDNVKNYGKYTQLRSTVIFGGTSIDPQIKELQAGVEILVATPGRLLDHIEQKTINLSNVTILVLDEADRMLDMGFLPDIKRILMLLPQQRQSLIFSATFSEEIKQLADKLLKQPILIEVAKRNAINQSISHRVHLVNLERKHELLVQLIKQNDLKQVLIFVRTKQGADRLAKLLLQYDVITTAIHGDKNQQQRTQALNDFREGKIQALVATDVAARGLDIESLTYVINFELPTVPEDYIHRIGRTGRAGSKGNAISLVSENEKEYLVGIEKLLQTKLAVTKTNGFETGKSHYSVFPQTTHHQGHNGKLMHHKTGLERSKHSGGKQQPASYGRNKPSRPIPVDPIFTQPYVPMALVKKSDTSDKVSHSISQPNKKVIPALFTPFLIDKRKQD</sequence>
<dbReference type="InterPro" id="IPR044742">
    <property type="entry name" value="DEAD/DEAH_RhlB"/>
</dbReference>
<dbReference type="AlphaFoldDB" id="A0A0F7KJX0"/>
<evidence type="ECO:0000313" key="17">
    <source>
        <dbReference type="EMBL" id="TYP90846.1"/>
    </source>
</evidence>
<dbReference type="InterPro" id="IPR050079">
    <property type="entry name" value="DEAD_box_RNA_helicase"/>
</dbReference>
<dbReference type="GO" id="GO:0003676">
    <property type="term" value="F:nucleic acid binding"/>
    <property type="evidence" value="ECO:0007669"/>
    <property type="project" value="InterPro"/>
</dbReference>
<dbReference type="RefSeq" id="WP_046851333.1">
    <property type="nucleotide sequence ID" value="NZ_CP011451.1"/>
</dbReference>
<dbReference type="PROSITE" id="PS51192">
    <property type="entry name" value="HELICASE_ATP_BIND_1"/>
    <property type="match status" value="1"/>
</dbReference>
<dbReference type="PROSITE" id="PS51194">
    <property type="entry name" value="HELICASE_CTER"/>
    <property type="match status" value="1"/>
</dbReference>
<dbReference type="GO" id="GO:0003724">
    <property type="term" value="F:RNA helicase activity"/>
    <property type="evidence" value="ECO:0007669"/>
    <property type="project" value="UniProtKB-EC"/>
</dbReference>
<keyword evidence="5 11" id="KW-0347">Helicase</keyword>
<evidence type="ECO:0000256" key="5">
    <source>
        <dbReference type="ARBA" id="ARBA00022806"/>
    </source>
</evidence>
<gene>
    <name evidence="16" type="ORF">AAW31_18255</name>
    <name evidence="17" type="ORF">BCL69_10133</name>
</gene>
<dbReference type="KEGG" id="nco:AAW31_18255"/>
<proteinExistence type="inferred from homology"/>
<evidence type="ECO:0000259" key="13">
    <source>
        <dbReference type="PROSITE" id="PS51192"/>
    </source>
</evidence>
<dbReference type="PROSITE" id="PS00039">
    <property type="entry name" value="DEAD_ATP_HELICASE"/>
    <property type="match status" value="1"/>
</dbReference>
<evidence type="ECO:0000256" key="12">
    <source>
        <dbReference type="SAM" id="MobiDB-lite"/>
    </source>
</evidence>
<feature type="short sequence motif" description="Q motif" evidence="10">
    <location>
        <begin position="5"/>
        <end position="33"/>
    </location>
</feature>
<dbReference type="InterPro" id="IPR001650">
    <property type="entry name" value="Helicase_C-like"/>
</dbReference>
<evidence type="ECO:0000256" key="7">
    <source>
        <dbReference type="ARBA" id="ARBA00038437"/>
    </source>
</evidence>
<dbReference type="PATRIC" id="fig|44574.3.peg.4387"/>
<dbReference type="CDD" id="cd18787">
    <property type="entry name" value="SF2_C_DEAD"/>
    <property type="match status" value="1"/>
</dbReference>
<feature type="domain" description="Helicase ATP-binding" evidence="13">
    <location>
        <begin position="36"/>
        <end position="214"/>
    </location>
</feature>
<keyword evidence="18" id="KW-1185">Reference proteome</keyword>
<dbReference type="Pfam" id="PF00271">
    <property type="entry name" value="Helicase_C"/>
    <property type="match status" value="1"/>
</dbReference>
<reference evidence="16 18" key="2">
    <citation type="journal article" date="2016" name="Genome Announc.">
        <title>Genome Sequence of Nitrosomonas communis Strain Nm2, a Mesophilic Ammonia-Oxidizing Bacterium Isolated from Mediterranean Soil.</title>
        <authorList>
            <person name="Kozlowski J.A."/>
            <person name="Kits K.D."/>
            <person name="Stein L.Y."/>
        </authorList>
    </citation>
    <scope>NUCLEOTIDE SEQUENCE [LARGE SCALE GENOMIC DNA]</scope>
    <source>
        <strain evidence="16 18">Nm2</strain>
    </source>
</reference>
<dbReference type="SMART" id="SM00487">
    <property type="entry name" value="DEXDc"/>
    <property type="match status" value="1"/>
</dbReference>
<evidence type="ECO:0000313" key="19">
    <source>
        <dbReference type="Proteomes" id="UP000324176"/>
    </source>
</evidence>
<evidence type="ECO:0000256" key="10">
    <source>
        <dbReference type="PROSITE-ProRule" id="PRU00552"/>
    </source>
</evidence>
<dbReference type="Proteomes" id="UP000034156">
    <property type="component" value="Chromosome"/>
</dbReference>
<reference evidence="18" key="1">
    <citation type="submission" date="2015-05" db="EMBL/GenBank/DDBJ databases">
        <title>Draft genome of Nitrosomonas communis strain Nm2.</title>
        <authorList>
            <person name="Kozlowski J.A."/>
            <person name="Kits K.D."/>
            <person name="Stein L.Y."/>
        </authorList>
    </citation>
    <scope>NUCLEOTIDE SEQUENCE [LARGE SCALE GENOMIC DNA]</scope>
    <source>
        <strain evidence="18">Nm2</strain>
    </source>
</reference>
<evidence type="ECO:0000256" key="11">
    <source>
        <dbReference type="RuleBase" id="RU000492"/>
    </source>
</evidence>
<dbReference type="InterPro" id="IPR027417">
    <property type="entry name" value="P-loop_NTPase"/>
</dbReference>
<feature type="region of interest" description="Disordered" evidence="12">
    <location>
        <begin position="394"/>
        <end position="436"/>
    </location>
</feature>
<dbReference type="GO" id="GO:0009266">
    <property type="term" value="P:response to temperature stimulus"/>
    <property type="evidence" value="ECO:0007669"/>
    <property type="project" value="UniProtKB-ARBA"/>
</dbReference>
<dbReference type="InterPro" id="IPR000629">
    <property type="entry name" value="RNA-helicase_DEAD-box_CS"/>
</dbReference>
<organism evidence="16 18">
    <name type="scientific">Nitrosomonas communis</name>
    <dbReference type="NCBI Taxonomy" id="44574"/>
    <lineage>
        <taxon>Bacteria</taxon>
        <taxon>Pseudomonadati</taxon>
        <taxon>Pseudomonadota</taxon>
        <taxon>Betaproteobacteria</taxon>
        <taxon>Nitrosomonadales</taxon>
        <taxon>Nitrosomonadaceae</taxon>
        <taxon>Nitrosomonas</taxon>
    </lineage>
</organism>
<keyword evidence="3 11" id="KW-0547">Nucleotide-binding</keyword>
<dbReference type="SUPFAM" id="SSF52540">
    <property type="entry name" value="P-loop containing nucleoside triphosphate hydrolases"/>
    <property type="match status" value="1"/>
</dbReference>
<dbReference type="GO" id="GO:0042255">
    <property type="term" value="P:ribosome assembly"/>
    <property type="evidence" value="ECO:0007669"/>
    <property type="project" value="UniProtKB-ARBA"/>
</dbReference>
<protein>
    <recommendedName>
        <fullName evidence="9">DEAD-box ATP-dependent RNA helicase RhpA</fullName>
        <ecNumber evidence="1">3.6.4.13</ecNumber>
    </recommendedName>
</protein>
<evidence type="ECO:0000256" key="3">
    <source>
        <dbReference type="ARBA" id="ARBA00022741"/>
    </source>
</evidence>